<name>C8Z3N0_YEAS8</name>
<dbReference type="EMBL" id="FN393058">
    <property type="protein sequence ID" value="CAY77585.1"/>
    <property type="molecule type" value="Genomic_DNA"/>
</dbReference>
<sequence length="140" mass="15786">MYLAREIDLAILPSRRLVKFKAFTKRSLSMDEIELASLSSRAFLFNFLPLLLLLAFLDIFASSNASFLAAVLIKILVKSVFSALGSSLKSFTSGSRASDCLAALEFFDIFLAMLCFRRYLTSIVKEKTTFCHLCSHIQYF</sequence>
<organism evidence="2 3">
    <name type="scientific">Saccharomyces cerevisiae (strain Lalvin EC1118 / Prise de mousse)</name>
    <name type="common">Baker's yeast</name>
    <dbReference type="NCBI Taxonomy" id="643680"/>
    <lineage>
        <taxon>Eukaryota</taxon>
        <taxon>Fungi</taxon>
        <taxon>Dikarya</taxon>
        <taxon>Ascomycota</taxon>
        <taxon>Saccharomycotina</taxon>
        <taxon>Saccharomycetes</taxon>
        <taxon>Saccharomycetales</taxon>
        <taxon>Saccharomycetaceae</taxon>
        <taxon>Saccharomyces</taxon>
    </lineage>
</organism>
<keyword evidence="1" id="KW-1133">Transmembrane helix</keyword>
<dbReference type="HOGENOM" id="CLU_1836282_0_0_1"/>
<accession>C8Z3N0</accession>
<evidence type="ECO:0000313" key="2">
    <source>
        <dbReference type="EMBL" id="CAY77585.1"/>
    </source>
</evidence>
<protein>
    <submittedName>
        <fullName evidence="2">EC1118_1A20_0100p</fullName>
    </submittedName>
</protein>
<dbReference type="AlphaFoldDB" id="C8Z3N0"/>
<evidence type="ECO:0000313" key="3">
    <source>
        <dbReference type="Proteomes" id="UP000000286"/>
    </source>
</evidence>
<reference evidence="2 3" key="1">
    <citation type="journal article" date="2009" name="Proc. Natl. Acad. Sci. U.S.A.">
        <title>Eukaryote-to-eukaryote gene transfer events revealed by the genome sequence of the wine yeast Saccharomyces cerevisiae EC1118.</title>
        <authorList>
            <person name="Novo M."/>
            <person name="Bigey F."/>
            <person name="Beyne E."/>
            <person name="Galeote V."/>
            <person name="Gavory F."/>
            <person name="Mallet S."/>
            <person name="Cambot B."/>
            <person name="Legras J.L."/>
            <person name="Wincker P."/>
            <person name="Casaregola S."/>
            <person name="Dequin S."/>
        </authorList>
    </citation>
    <scope>NUCLEOTIDE SEQUENCE [LARGE SCALE GENOMIC DNA]</scope>
    <source>
        <strain evidence="3">Lalvin EC1118 / Prise de mousse</strain>
    </source>
</reference>
<keyword evidence="1" id="KW-0812">Transmembrane</keyword>
<evidence type="ECO:0000256" key="1">
    <source>
        <dbReference type="SAM" id="Phobius"/>
    </source>
</evidence>
<feature type="transmembrane region" description="Helical" evidence="1">
    <location>
        <begin position="43"/>
        <end position="61"/>
    </location>
</feature>
<keyword evidence="1" id="KW-0472">Membrane</keyword>
<proteinExistence type="predicted"/>
<dbReference type="Proteomes" id="UP000000286">
    <property type="component" value="Chromosome I"/>
</dbReference>
<gene>
    <name evidence="2" type="ORF">EC1118_1A20_0100g</name>
</gene>
<feature type="transmembrane region" description="Helical" evidence="1">
    <location>
        <begin position="67"/>
        <end position="88"/>
    </location>
</feature>